<evidence type="ECO:0000259" key="14">
    <source>
        <dbReference type="PROSITE" id="PS50262"/>
    </source>
</evidence>
<comment type="caution">
    <text evidence="17">The sequence shown here is derived from an EMBL/GenBank/DDBJ whole genome shotgun (WGS) entry which is preliminary data.</text>
</comment>
<evidence type="ECO:0000313" key="16">
    <source>
        <dbReference type="EMBL" id="CAF1635241.1"/>
    </source>
</evidence>
<dbReference type="Pfam" id="PF13855">
    <property type="entry name" value="LRR_8"/>
    <property type="match status" value="1"/>
</dbReference>
<gene>
    <name evidence="15" type="ORF">CJN711_LOCUS8099</name>
    <name evidence="16" type="ORF">KQP761_LOCUS26940</name>
    <name evidence="17" type="ORF">MBJ925_LOCUS11930</name>
</gene>
<dbReference type="Proteomes" id="UP000663834">
    <property type="component" value="Unassembled WGS sequence"/>
</dbReference>
<dbReference type="GO" id="GO:0008528">
    <property type="term" value="F:G protein-coupled peptide receptor activity"/>
    <property type="evidence" value="ECO:0007669"/>
    <property type="project" value="TreeGrafter"/>
</dbReference>
<proteinExistence type="inferred from homology"/>
<dbReference type="Gene3D" id="3.80.10.10">
    <property type="entry name" value="Ribonuclease Inhibitor"/>
    <property type="match status" value="2"/>
</dbReference>
<keyword evidence="3" id="KW-0433">Leucine-rich repeat</keyword>
<evidence type="ECO:0000256" key="5">
    <source>
        <dbReference type="ARBA" id="ARBA00022737"/>
    </source>
</evidence>
<dbReference type="SUPFAM" id="SSF52058">
    <property type="entry name" value="L domain-like"/>
    <property type="match status" value="1"/>
</dbReference>
<evidence type="ECO:0000256" key="2">
    <source>
        <dbReference type="ARBA" id="ARBA00022475"/>
    </source>
</evidence>
<keyword evidence="7 11" id="KW-0297">G-protein coupled receptor</keyword>
<keyword evidence="13" id="KW-0732">Signal</keyword>
<evidence type="ECO:0000256" key="1">
    <source>
        <dbReference type="ARBA" id="ARBA00004651"/>
    </source>
</evidence>
<dbReference type="EMBL" id="CAJNOV010002907">
    <property type="protein sequence ID" value="CAF1121570.1"/>
    <property type="molecule type" value="Genomic_DNA"/>
</dbReference>
<evidence type="ECO:0000313" key="15">
    <source>
        <dbReference type="EMBL" id="CAF1121570.1"/>
    </source>
</evidence>
<feature type="chain" id="PRO_5035611037" description="G-protein coupled receptors family 1 profile domain-containing protein" evidence="13">
    <location>
        <begin position="23"/>
        <end position="686"/>
    </location>
</feature>
<feature type="transmembrane region" description="Helical" evidence="12">
    <location>
        <begin position="562"/>
        <end position="586"/>
    </location>
</feature>
<evidence type="ECO:0000256" key="3">
    <source>
        <dbReference type="ARBA" id="ARBA00022614"/>
    </source>
</evidence>
<dbReference type="Gene3D" id="1.20.1070.10">
    <property type="entry name" value="Rhodopsin 7-helix transmembrane proteins"/>
    <property type="match status" value="1"/>
</dbReference>
<feature type="signal peptide" evidence="13">
    <location>
        <begin position="1"/>
        <end position="22"/>
    </location>
</feature>
<dbReference type="PANTHER" id="PTHR24372:SF77">
    <property type="entry name" value="G-PROTEIN COUPLED RECEPTORS FAMILY 1 PROFILE DOMAIN-CONTAINING PROTEIN"/>
    <property type="match status" value="1"/>
</dbReference>
<dbReference type="InterPro" id="IPR001611">
    <property type="entry name" value="Leu-rich_rpt"/>
</dbReference>
<sequence length="686" mass="79318">MNSTSIIFHLIFFLEIFSSLYARLPCEIHDDEISCRSSEFYNFNSSSMNSSMTRSVQAIHLINGYYSGMLADNIHNLTIVDYSYKTFLSPFISPSTLHNLFIDHTFLSIFPTWLCTYNKNLSVIAIDYSNIEQIVEHDLHLCLNLRTLRIINSDLRQFTNSYNVELFLHNLYLNHNHLTEISREHGLSLNQFPYLRSLDLSSNQIKTISSDNFDRTSSLKQLNLSHNHLENFQFTNMCHLISLEKMDLRGNNYLNINENWHDYLPHLINIYLPYAYFCCNYKNNLPSLYEKHNKKLKFDKTISLFNDEDRNKPRDGSNTISISFQSDQACFPLPDQMTPCESLFSSSFIRFIFSLIVFVSVISNLTALIISLCRLITSSYNRWSISTVLSSNLALADFISSIYLVLVGIIDIRFNEDFHIKTQLWTNSHLCTIAGFIYIFGIQSSIYALTLLTFERFYTILFSFKRQTPWPPKFILTFISLGWLISFIVASLPLININDFHANSLCVPFRIENVFDRLYLSLLIIFDVCFIAIIITCNGLICLNFSKSHVHTSNDARATLKILTLVIAICISRIPLIIFIVFALLIRPSYSPNISDYDLHFNNIKLAVLFLQPLSSCFNPFMYSSLSALKWTQTTTEFDRPKPARKALEFSQFRSASAIFNRGYHPLRMMSISSLEYRLSSSPNTP</sequence>
<evidence type="ECO:0000256" key="13">
    <source>
        <dbReference type="SAM" id="SignalP"/>
    </source>
</evidence>
<evidence type="ECO:0000256" key="4">
    <source>
        <dbReference type="ARBA" id="ARBA00022692"/>
    </source>
</evidence>
<feature type="transmembrane region" description="Helical" evidence="12">
    <location>
        <begin position="348"/>
        <end position="372"/>
    </location>
</feature>
<keyword evidence="4 11" id="KW-0812">Transmembrane</keyword>
<dbReference type="GO" id="GO:0009755">
    <property type="term" value="P:hormone-mediated signaling pathway"/>
    <property type="evidence" value="ECO:0007669"/>
    <property type="project" value="TreeGrafter"/>
</dbReference>
<evidence type="ECO:0000256" key="12">
    <source>
        <dbReference type="SAM" id="Phobius"/>
    </source>
</evidence>
<keyword evidence="8 12" id="KW-0472">Membrane</keyword>
<dbReference type="InterPro" id="IPR017452">
    <property type="entry name" value="GPCR_Rhodpsn_7TM"/>
</dbReference>
<evidence type="ECO:0000256" key="7">
    <source>
        <dbReference type="ARBA" id="ARBA00023040"/>
    </source>
</evidence>
<reference evidence="17" key="1">
    <citation type="submission" date="2021-02" db="EMBL/GenBank/DDBJ databases">
        <authorList>
            <person name="Nowell W R."/>
        </authorList>
    </citation>
    <scope>NUCLEOTIDE SEQUENCE</scope>
</reference>
<dbReference type="InterPro" id="IPR000276">
    <property type="entry name" value="GPCR_Rhodpsn"/>
</dbReference>
<keyword evidence="10 11" id="KW-0807">Transducer</keyword>
<dbReference type="Proteomes" id="UP000663855">
    <property type="component" value="Unassembled WGS sequence"/>
</dbReference>
<feature type="transmembrane region" description="Helical" evidence="12">
    <location>
        <begin position="432"/>
        <end position="454"/>
    </location>
</feature>
<dbReference type="OrthoDB" id="1883493at2759"/>
<evidence type="ECO:0000313" key="18">
    <source>
        <dbReference type="Proteomes" id="UP000663824"/>
    </source>
</evidence>
<accession>A0A816P6S3</accession>
<keyword evidence="9 11" id="KW-0675">Receptor</keyword>
<dbReference type="SUPFAM" id="SSF81321">
    <property type="entry name" value="Family A G protein-coupled receptor-like"/>
    <property type="match status" value="1"/>
</dbReference>
<evidence type="ECO:0000256" key="9">
    <source>
        <dbReference type="ARBA" id="ARBA00023170"/>
    </source>
</evidence>
<comment type="similarity">
    <text evidence="11">Belongs to the G-protein coupled receptor 1 family.</text>
</comment>
<keyword evidence="5" id="KW-0677">Repeat</keyword>
<organism evidence="17 18">
    <name type="scientific">Rotaria magnacalcarata</name>
    <dbReference type="NCBI Taxonomy" id="392030"/>
    <lineage>
        <taxon>Eukaryota</taxon>
        <taxon>Metazoa</taxon>
        <taxon>Spiralia</taxon>
        <taxon>Gnathifera</taxon>
        <taxon>Rotifera</taxon>
        <taxon>Eurotatoria</taxon>
        <taxon>Bdelloidea</taxon>
        <taxon>Philodinida</taxon>
        <taxon>Philodinidae</taxon>
        <taxon>Rotaria</taxon>
    </lineage>
</organism>
<dbReference type="Proteomes" id="UP000663824">
    <property type="component" value="Unassembled WGS sequence"/>
</dbReference>
<dbReference type="Pfam" id="PF00001">
    <property type="entry name" value="7tm_1"/>
    <property type="match status" value="1"/>
</dbReference>
<dbReference type="PROSITE" id="PS50262">
    <property type="entry name" value="G_PROTEIN_RECEP_F1_2"/>
    <property type="match status" value="1"/>
</dbReference>
<dbReference type="EMBL" id="CAJNOW010014786">
    <property type="protein sequence ID" value="CAF1635241.1"/>
    <property type="molecule type" value="Genomic_DNA"/>
</dbReference>
<dbReference type="PROSITE" id="PS51450">
    <property type="entry name" value="LRR"/>
    <property type="match status" value="2"/>
</dbReference>
<evidence type="ECO:0000256" key="10">
    <source>
        <dbReference type="ARBA" id="ARBA00023224"/>
    </source>
</evidence>
<evidence type="ECO:0000256" key="6">
    <source>
        <dbReference type="ARBA" id="ARBA00022989"/>
    </source>
</evidence>
<keyword evidence="2" id="KW-1003">Cell membrane</keyword>
<feature type="domain" description="G-protein coupled receptors family 1 profile" evidence="14">
    <location>
        <begin position="363"/>
        <end position="623"/>
    </location>
</feature>
<feature type="transmembrane region" description="Helical" evidence="12">
    <location>
        <begin position="518"/>
        <end position="541"/>
    </location>
</feature>
<dbReference type="PROSITE" id="PS00237">
    <property type="entry name" value="G_PROTEIN_RECEP_F1_1"/>
    <property type="match status" value="1"/>
</dbReference>
<evidence type="ECO:0000256" key="8">
    <source>
        <dbReference type="ARBA" id="ARBA00023136"/>
    </source>
</evidence>
<comment type="subcellular location">
    <subcellularLocation>
        <location evidence="1">Cell membrane</location>
        <topology evidence="1">Multi-pass membrane protein</topology>
    </subcellularLocation>
</comment>
<dbReference type="GO" id="GO:0007189">
    <property type="term" value="P:adenylate cyclase-activating G protein-coupled receptor signaling pathway"/>
    <property type="evidence" value="ECO:0007669"/>
    <property type="project" value="TreeGrafter"/>
</dbReference>
<keyword evidence="6 12" id="KW-1133">Transmembrane helix</keyword>
<dbReference type="InterPro" id="IPR032675">
    <property type="entry name" value="LRR_dom_sf"/>
</dbReference>
<dbReference type="GO" id="GO:0005886">
    <property type="term" value="C:plasma membrane"/>
    <property type="evidence" value="ECO:0007669"/>
    <property type="project" value="UniProtKB-SubCell"/>
</dbReference>
<feature type="transmembrane region" description="Helical" evidence="12">
    <location>
        <begin position="393"/>
        <end position="412"/>
    </location>
</feature>
<dbReference type="PRINTS" id="PR00237">
    <property type="entry name" value="GPCRRHODOPSN"/>
</dbReference>
<evidence type="ECO:0000313" key="17">
    <source>
        <dbReference type="EMBL" id="CAF2044758.1"/>
    </source>
</evidence>
<evidence type="ECO:0000256" key="11">
    <source>
        <dbReference type="RuleBase" id="RU000688"/>
    </source>
</evidence>
<dbReference type="EMBL" id="CAJNRE010005412">
    <property type="protein sequence ID" value="CAF2044758.1"/>
    <property type="molecule type" value="Genomic_DNA"/>
</dbReference>
<dbReference type="AlphaFoldDB" id="A0A816P6S3"/>
<name>A0A816P6S3_9BILA</name>
<feature type="transmembrane region" description="Helical" evidence="12">
    <location>
        <begin position="474"/>
        <end position="495"/>
    </location>
</feature>
<dbReference type="PANTHER" id="PTHR24372">
    <property type="entry name" value="GLYCOPROTEIN HORMONE RECEPTOR"/>
    <property type="match status" value="1"/>
</dbReference>
<protein>
    <recommendedName>
        <fullName evidence="14">G-protein coupled receptors family 1 profile domain-containing protein</fullName>
    </recommendedName>
</protein>